<evidence type="ECO:0000259" key="3">
    <source>
        <dbReference type="PROSITE" id="PS00498"/>
    </source>
</evidence>
<dbReference type="SUPFAM" id="SSF48056">
    <property type="entry name" value="Di-copper centre-containing domain"/>
    <property type="match status" value="1"/>
</dbReference>
<dbReference type="InterPro" id="IPR002227">
    <property type="entry name" value="Tyrosinase_Cu-bd"/>
</dbReference>
<dbReference type="GO" id="GO:0046872">
    <property type="term" value="F:metal ion binding"/>
    <property type="evidence" value="ECO:0007669"/>
    <property type="project" value="UniProtKB-KW"/>
</dbReference>
<evidence type="ECO:0000256" key="1">
    <source>
        <dbReference type="ARBA" id="ARBA00022723"/>
    </source>
</evidence>
<dbReference type="PANTHER" id="PTHR11474:SF131">
    <property type="entry name" value="TYROSINASE COPPER-BINDING DOMAIN-CONTAINING PROTEIN"/>
    <property type="match status" value="1"/>
</dbReference>
<dbReference type="EMBL" id="JAUEDM010000005">
    <property type="protein sequence ID" value="KAK3316253.1"/>
    <property type="molecule type" value="Genomic_DNA"/>
</dbReference>
<name>A0AAE0I0E2_9PEZI</name>
<sequence>MTAVCYGVVVTALPSAATTQSTPIPVVGVKPGIDRNTGQPPARLNVNDLYARGGPHWHLYILALSSLQAVNETEELSYFKITGIHGLPYSAWNGVEQVPGAPTRSGYCPHGELLFSTWHRPFVALFEQALVSHAVEIASRYPSSLRAIYQAAAETLRQPYWDWAFDKNLPTAVLADNVTVIAPGGQMNVPNPLYSYRFQRESIEAGFPGGLSKYSTTIRCLGNGGQANNASASNARMGKAGRSLLNLVYDVFTRSTSFDTMAYLGSGGPSFENPHNFVHNNAGCGGTMGDIRWSAFDPLFMLHHTNLDRLIAMWQAIHYNSSMFTTTGVSNGQFATPPGAVTTPDSPLKPFFDENGNFHTSNSVRNITTFGYTYPEINDWSKTPDQLATYVRAQVNRLYGPESTGGQPITSPTSIDGKKHYGAPPPAPPAPGRYYTASLQVNRSDIPLPLTVNLAVSRITVGSLSLLSMPCEGMASASIALQDVVVLGDGSGGLNVTIQSMTAEKARSYLQQSLSVDIRMNDGTTVPVSKVQSLQIQVEVMDFFAPAVDHNGSASAFPSFGNVTTRWPVRLQQNANY</sequence>
<feature type="compositionally biased region" description="Polar residues" evidence="2">
    <location>
        <begin position="404"/>
        <end position="414"/>
    </location>
</feature>
<dbReference type="PROSITE" id="PS00498">
    <property type="entry name" value="TYROSINASE_2"/>
    <property type="match status" value="1"/>
</dbReference>
<dbReference type="InterPro" id="IPR050316">
    <property type="entry name" value="Tyrosinase/Hemocyanin"/>
</dbReference>
<dbReference type="Gene3D" id="1.10.1280.10">
    <property type="entry name" value="Di-copper center containing domain from catechol oxidase"/>
    <property type="match status" value="1"/>
</dbReference>
<dbReference type="Proteomes" id="UP001283341">
    <property type="component" value="Unassembled WGS sequence"/>
</dbReference>
<proteinExistence type="predicted"/>
<dbReference type="Pfam" id="PF00264">
    <property type="entry name" value="Tyrosinase"/>
    <property type="match status" value="1"/>
</dbReference>
<evidence type="ECO:0000313" key="4">
    <source>
        <dbReference type="EMBL" id="KAK3316253.1"/>
    </source>
</evidence>
<feature type="region of interest" description="Disordered" evidence="2">
    <location>
        <begin position="399"/>
        <end position="431"/>
    </location>
</feature>
<dbReference type="GO" id="GO:0016491">
    <property type="term" value="F:oxidoreductase activity"/>
    <property type="evidence" value="ECO:0007669"/>
    <property type="project" value="InterPro"/>
</dbReference>
<reference evidence="4" key="1">
    <citation type="journal article" date="2023" name="Mol. Phylogenet. Evol.">
        <title>Genome-scale phylogeny and comparative genomics of the fungal order Sordariales.</title>
        <authorList>
            <person name="Hensen N."/>
            <person name="Bonometti L."/>
            <person name="Westerberg I."/>
            <person name="Brannstrom I.O."/>
            <person name="Guillou S."/>
            <person name="Cros-Aarteil S."/>
            <person name="Calhoun S."/>
            <person name="Haridas S."/>
            <person name="Kuo A."/>
            <person name="Mondo S."/>
            <person name="Pangilinan J."/>
            <person name="Riley R."/>
            <person name="LaButti K."/>
            <person name="Andreopoulos B."/>
            <person name="Lipzen A."/>
            <person name="Chen C."/>
            <person name="Yan M."/>
            <person name="Daum C."/>
            <person name="Ng V."/>
            <person name="Clum A."/>
            <person name="Steindorff A."/>
            <person name="Ohm R.A."/>
            <person name="Martin F."/>
            <person name="Silar P."/>
            <person name="Natvig D.O."/>
            <person name="Lalanne C."/>
            <person name="Gautier V."/>
            <person name="Ament-Velasquez S.L."/>
            <person name="Kruys A."/>
            <person name="Hutchinson M.I."/>
            <person name="Powell A.J."/>
            <person name="Barry K."/>
            <person name="Miller A.N."/>
            <person name="Grigoriev I.V."/>
            <person name="Debuchy R."/>
            <person name="Gladieux P."/>
            <person name="Hiltunen Thoren M."/>
            <person name="Johannesson H."/>
        </authorList>
    </citation>
    <scope>NUCLEOTIDE SEQUENCE</scope>
    <source>
        <strain evidence="4">CBS 118394</strain>
    </source>
</reference>
<gene>
    <name evidence="4" type="ORF">B0H66DRAFT_576217</name>
</gene>
<protein>
    <recommendedName>
        <fullName evidence="3">Tyrosinase copper-binding domain-containing protein</fullName>
    </recommendedName>
</protein>
<evidence type="ECO:0000256" key="2">
    <source>
        <dbReference type="SAM" id="MobiDB-lite"/>
    </source>
</evidence>
<comment type="caution">
    <text evidence="4">The sequence shown here is derived from an EMBL/GenBank/DDBJ whole genome shotgun (WGS) entry which is preliminary data.</text>
</comment>
<reference evidence="4" key="2">
    <citation type="submission" date="2023-06" db="EMBL/GenBank/DDBJ databases">
        <authorList>
            <consortium name="Lawrence Berkeley National Laboratory"/>
            <person name="Haridas S."/>
            <person name="Hensen N."/>
            <person name="Bonometti L."/>
            <person name="Westerberg I."/>
            <person name="Brannstrom I.O."/>
            <person name="Guillou S."/>
            <person name="Cros-Aarteil S."/>
            <person name="Calhoun S."/>
            <person name="Kuo A."/>
            <person name="Mondo S."/>
            <person name="Pangilinan J."/>
            <person name="Riley R."/>
            <person name="Labutti K."/>
            <person name="Andreopoulos B."/>
            <person name="Lipzen A."/>
            <person name="Chen C."/>
            <person name="Yanf M."/>
            <person name="Daum C."/>
            <person name="Ng V."/>
            <person name="Clum A."/>
            <person name="Steindorff A."/>
            <person name="Ohm R."/>
            <person name="Martin F."/>
            <person name="Silar P."/>
            <person name="Natvig D."/>
            <person name="Lalanne C."/>
            <person name="Gautier V."/>
            <person name="Ament-Velasquez S.L."/>
            <person name="Kruys A."/>
            <person name="Hutchinson M.I."/>
            <person name="Powell A.J."/>
            <person name="Barry K."/>
            <person name="Miller A.N."/>
            <person name="Grigoriev I.V."/>
            <person name="Debuchy R."/>
            <person name="Gladieux P."/>
            <person name="Thoren M.H."/>
            <person name="Johannesson H."/>
        </authorList>
    </citation>
    <scope>NUCLEOTIDE SEQUENCE</scope>
    <source>
        <strain evidence="4">CBS 118394</strain>
    </source>
</reference>
<evidence type="ECO:0000313" key="5">
    <source>
        <dbReference type="Proteomes" id="UP001283341"/>
    </source>
</evidence>
<dbReference type="InterPro" id="IPR008922">
    <property type="entry name" value="Di-copper_centre_dom_sf"/>
</dbReference>
<accession>A0AAE0I0E2</accession>
<keyword evidence="5" id="KW-1185">Reference proteome</keyword>
<dbReference type="PANTHER" id="PTHR11474">
    <property type="entry name" value="TYROSINASE FAMILY MEMBER"/>
    <property type="match status" value="1"/>
</dbReference>
<dbReference type="PRINTS" id="PR00092">
    <property type="entry name" value="TYROSINASE"/>
</dbReference>
<keyword evidence="1" id="KW-0479">Metal-binding</keyword>
<organism evidence="4 5">
    <name type="scientific">Apodospora peruviana</name>
    <dbReference type="NCBI Taxonomy" id="516989"/>
    <lineage>
        <taxon>Eukaryota</taxon>
        <taxon>Fungi</taxon>
        <taxon>Dikarya</taxon>
        <taxon>Ascomycota</taxon>
        <taxon>Pezizomycotina</taxon>
        <taxon>Sordariomycetes</taxon>
        <taxon>Sordariomycetidae</taxon>
        <taxon>Sordariales</taxon>
        <taxon>Lasiosphaeriaceae</taxon>
        <taxon>Apodospora</taxon>
    </lineage>
</organism>
<dbReference type="AlphaFoldDB" id="A0AAE0I0E2"/>
<feature type="domain" description="Tyrosinase copper-binding" evidence="3">
    <location>
        <begin position="297"/>
        <end position="308"/>
    </location>
</feature>